<proteinExistence type="inferred from homology"/>
<dbReference type="InterPro" id="IPR008283">
    <property type="entry name" value="Peptidase_M17_N"/>
</dbReference>
<feature type="active site" evidence="8">
    <location>
        <position position="302"/>
    </location>
</feature>
<feature type="binding site" evidence="8">
    <location>
        <position position="372"/>
    </location>
    <ligand>
        <name>Mn(2+)</name>
        <dbReference type="ChEBI" id="CHEBI:29035"/>
        <label>1</label>
    </ligand>
</feature>
<feature type="chain" id="PRO_5006012237" description="Probable cytosol aminopeptidase" evidence="9">
    <location>
        <begin position="23"/>
        <end position="524"/>
    </location>
</feature>
<feature type="binding site" evidence="8">
    <location>
        <position position="295"/>
    </location>
    <ligand>
        <name>Mn(2+)</name>
        <dbReference type="ChEBI" id="CHEBI:29035"/>
        <label>2</label>
    </ligand>
</feature>
<keyword evidence="6 8" id="KW-0378">Hydrolase</keyword>
<feature type="domain" description="Cytosol aminopeptidase" evidence="10">
    <location>
        <begin position="370"/>
        <end position="377"/>
    </location>
</feature>
<dbReference type="GO" id="GO:0006508">
    <property type="term" value="P:proteolysis"/>
    <property type="evidence" value="ECO:0007669"/>
    <property type="project" value="UniProtKB-KW"/>
</dbReference>
<dbReference type="EMBL" id="CP012700">
    <property type="protein sequence ID" value="ALH82355.1"/>
    <property type="molecule type" value="Genomic_DNA"/>
</dbReference>
<evidence type="ECO:0000256" key="6">
    <source>
        <dbReference type="ARBA" id="ARBA00022801"/>
    </source>
</evidence>
<comment type="catalytic activity">
    <reaction evidence="2 8">
        <text>Release of an N-terminal amino acid, preferentially leucine, but not glutamic or aspartic acids.</text>
        <dbReference type="EC" id="3.4.11.10"/>
    </reaction>
</comment>
<dbReference type="HAMAP" id="MF_00181">
    <property type="entry name" value="Cytosol_peptidase_M17"/>
    <property type="match status" value="1"/>
</dbReference>
<dbReference type="NCBIfam" id="NF002077">
    <property type="entry name" value="PRK00913.2-4"/>
    <property type="match status" value="1"/>
</dbReference>
<keyword evidence="5 8" id="KW-0645">Protease</keyword>
<reference evidence="11 12" key="1">
    <citation type="journal article" date="2015" name="Genome Announc.">
        <title>Complete Genome Sequence of Polypropylene Glycol- and Polyethylene Glycol-Degrading Sphingopyxis macrogoltabida Strain EY-1.</title>
        <authorList>
            <person name="Ohtsubo Y."/>
            <person name="Nagata Y."/>
            <person name="Numata M."/>
            <person name="Tsuchikane K."/>
            <person name="Hosoyama A."/>
            <person name="Yamazoe A."/>
            <person name="Tsuda M."/>
            <person name="Fujita N."/>
            <person name="Kawai F."/>
        </authorList>
    </citation>
    <scope>NUCLEOTIDE SEQUENCE [LARGE SCALE GENOMIC DNA]</scope>
    <source>
        <strain evidence="11 12">EY-1</strain>
    </source>
</reference>
<evidence type="ECO:0000313" key="12">
    <source>
        <dbReference type="Proteomes" id="UP000058074"/>
    </source>
</evidence>
<dbReference type="PROSITE" id="PS00631">
    <property type="entry name" value="CYTOSOL_AP"/>
    <property type="match status" value="1"/>
</dbReference>
<name>A0A0N7GT28_SPHMC</name>
<evidence type="ECO:0000256" key="4">
    <source>
        <dbReference type="ARBA" id="ARBA00022438"/>
    </source>
</evidence>
<dbReference type="Proteomes" id="UP000058074">
    <property type="component" value="Chromosome"/>
</dbReference>
<keyword evidence="8" id="KW-0963">Cytoplasm</keyword>
<evidence type="ECO:0000256" key="2">
    <source>
        <dbReference type="ARBA" id="ARBA00000967"/>
    </source>
</evidence>
<dbReference type="PANTHER" id="PTHR11963:SF23">
    <property type="entry name" value="CYTOSOL AMINOPEPTIDASE"/>
    <property type="match status" value="1"/>
</dbReference>
<evidence type="ECO:0000256" key="1">
    <source>
        <dbReference type="ARBA" id="ARBA00000135"/>
    </source>
</evidence>
<dbReference type="InterPro" id="IPR000819">
    <property type="entry name" value="Peptidase_M17_C"/>
</dbReference>
<accession>A0A0N7GT28</accession>
<dbReference type="InterPro" id="IPR011356">
    <property type="entry name" value="Leucine_aapep/pepB"/>
</dbReference>
<dbReference type="EC" id="3.4.11.1" evidence="8"/>
<dbReference type="NCBIfam" id="NF002075">
    <property type="entry name" value="PRK00913.2-2"/>
    <property type="match status" value="1"/>
</dbReference>
<organism evidence="11 12">
    <name type="scientific">Sphingopyxis macrogoltabida</name>
    <name type="common">Sphingomonas macrogoltabidus</name>
    <dbReference type="NCBI Taxonomy" id="33050"/>
    <lineage>
        <taxon>Bacteria</taxon>
        <taxon>Pseudomonadati</taxon>
        <taxon>Pseudomonadota</taxon>
        <taxon>Alphaproteobacteria</taxon>
        <taxon>Sphingomonadales</taxon>
        <taxon>Sphingomonadaceae</taxon>
        <taxon>Sphingopyxis</taxon>
    </lineage>
</organism>
<comment type="subcellular location">
    <subcellularLocation>
        <location evidence="8">Cytoplasm</location>
    </subcellularLocation>
</comment>
<feature type="binding site" evidence="8">
    <location>
        <position position="374"/>
    </location>
    <ligand>
        <name>Mn(2+)</name>
        <dbReference type="ChEBI" id="CHEBI:29035"/>
        <label>2</label>
    </ligand>
</feature>
<dbReference type="PATRIC" id="fig|33050.5.peg.3934"/>
<evidence type="ECO:0000256" key="5">
    <source>
        <dbReference type="ARBA" id="ARBA00022670"/>
    </source>
</evidence>
<dbReference type="Pfam" id="PF02789">
    <property type="entry name" value="Peptidase_M17_N"/>
    <property type="match status" value="1"/>
</dbReference>
<dbReference type="SUPFAM" id="SSF53187">
    <property type="entry name" value="Zn-dependent exopeptidases"/>
    <property type="match status" value="1"/>
</dbReference>
<evidence type="ECO:0000256" key="8">
    <source>
        <dbReference type="HAMAP-Rule" id="MF_00181"/>
    </source>
</evidence>
<keyword evidence="4 8" id="KW-0031">Aminopeptidase</keyword>
<feature type="binding site" evidence="8">
    <location>
        <position position="295"/>
    </location>
    <ligand>
        <name>Mn(2+)</name>
        <dbReference type="ChEBI" id="CHEBI:29035"/>
        <label>1</label>
    </ligand>
</feature>
<feature type="signal peptide" evidence="9">
    <location>
        <begin position="1"/>
        <end position="22"/>
    </location>
</feature>
<dbReference type="Gene3D" id="3.40.630.10">
    <property type="entry name" value="Zn peptidases"/>
    <property type="match status" value="1"/>
</dbReference>
<keyword evidence="7 8" id="KW-0464">Manganese</keyword>
<evidence type="ECO:0000256" key="9">
    <source>
        <dbReference type="SAM" id="SignalP"/>
    </source>
</evidence>
<feature type="binding site" evidence="8">
    <location>
        <position position="290"/>
    </location>
    <ligand>
        <name>Mn(2+)</name>
        <dbReference type="ChEBI" id="CHEBI:29035"/>
        <label>2</label>
    </ligand>
</feature>
<sequence length="524" mass="52963">MRTKSLLLAACLSFAPASAALAQTVTGSGVVPATAANSTGRAIGFAAEAPAGGALVVVMTDAVLPPLDGAPLTGAERQAVTAAIAAADYKGEAGSTLSLRGIGAHSRVLLVGAGAAPSSLALAEAGGKAAQELANEAQPVTVAGAYGDAAAADVAYGFALGQYRFDRYKTVDRKAVPTGAVTLLGANPAAAKAAFDGRWQPLADGVRLSRDLANEPANIIYPESFVARVRDAFAGVGGVSIEVLDEAAMRKLGMGTLVGVGQGSPRGSRLLLVRYRGGGAPDAPLAFVGKGITFDSGGISLKPGAGMWDMKGDMSGAASAVGAVLSLAKSRAPVHVVGVAALAENMPDGNAQRPGDITRTMSGKTIEMLNSDAEGRLVLADANEYVASAYKPRAIVNIATLTGAIVGALDDQYAGLFARDEKLAAALLAAGTASGEELWRMPLHKNYAEKIKSDIADIRNIAPSQGPGASIGAHVIGYFVDEATPWAHLDIAGVNQADKATPLVPKGMSGFGVRLLDELARSGS</sequence>
<dbReference type="GO" id="GO:0030145">
    <property type="term" value="F:manganese ion binding"/>
    <property type="evidence" value="ECO:0007669"/>
    <property type="project" value="UniProtKB-UniRule"/>
</dbReference>
<gene>
    <name evidence="8" type="primary">pepA</name>
    <name evidence="11" type="ORF">AN936_18955</name>
</gene>
<dbReference type="OrthoDB" id="9809354at2"/>
<evidence type="ECO:0000259" key="10">
    <source>
        <dbReference type="PROSITE" id="PS00631"/>
    </source>
</evidence>
<dbReference type="SUPFAM" id="SSF52949">
    <property type="entry name" value="Macro domain-like"/>
    <property type="match status" value="1"/>
</dbReference>
<dbReference type="PANTHER" id="PTHR11963">
    <property type="entry name" value="LEUCINE AMINOPEPTIDASE-RELATED"/>
    <property type="match status" value="1"/>
</dbReference>
<evidence type="ECO:0000256" key="3">
    <source>
        <dbReference type="ARBA" id="ARBA00009528"/>
    </source>
</evidence>
<dbReference type="EC" id="3.4.11.10" evidence="8"/>
<dbReference type="PRINTS" id="PR00481">
    <property type="entry name" value="LAMNOPPTDASE"/>
</dbReference>
<dbReference type="InterPro" id="IPR023042">
    <property type="entry name" value="Peptidase_M17_leu_NH2_pept"/>
</dbReference>
<dbReference type="RefSeq" id="WP_054589407.1">
    <property type="nucleotide sequence ID" value="NZ_CP012700.1"/>
</dbReference>
<dbReference type="InterPro" id="IPR043472">
    <property type="entry name" value="Macro_dom-like"/>
</dbReference>
<dbReference type="Gene3D" id="3.40.220.10">
    <property type="entry name" value="Leucine Aminopeptidase, subunit E, domain 1"/>
    <property type="match status" value="1"/>
</dbReference>
<feature type="active site" evidence="8">
    <location>
        <position position="376"/>
    </location>
</feature>
<dbReference type="KEGG" id="smag:AN936_18955"/>
<comment type="function">
    <text evidence="8">Presumably involved in the processing and regular turnover of intracellular proteins. Catalyzes the removal of unsubstituted N-terminal amino acids from various peptides.</text>
</comment>
<feature type="binding site" evidence="8">
    <location>
        <position position="313"/>
    </location>
    <ligand>
        <name>Mn(2+)</name>
        <dbReference type="ChEBI" id="CHEBI:29035"/>
        <label>2</label>
    </ligand>
</feature>
<dbReference type="AlphaFoldDB" id="A0A0N7GT28"/>
<comment type="similarity">
    <text evidence="3 8">Belongs to the peptidase M17 family.</text>
</comment>
<protein>
    <recommendedName>
        <fullName evidence="8">Probable cytosol aminopeptidase</fullName>
        <ecNumber evidence="8">3.4.11.1</ecNumber>
    </recommendedName>
    <alternativeName>
        <fullName evidence="8">Leucine aminopeptidase</fullName>
        <shortName evidence="8">LAP</shortName>
        <ecNumber evidence="8">3.4.11.10</ecNumber>
    </alternativeName>
    <alternativeName>
        <fullName evidence="8">Leucyl aminopeptidase</fullName>
    </alternativeName>
</protein>
<dbReference type="Pfam" id="PF00883">
    <property type="entry name" value="Peptidase_M17"/>
    <property type="match status" value="1"/>
</dbReference>
<keyword evidence="8" id="KW-0479">Metal-binding</keyword>
<evidence type="ECO:0000313" key="11">
    <source>
        <dbReference type="EMBL" id="ALH82355.1"/>
    </source>
</evidence>
<comment type="cofactor">
    <cofactor evidence="8">
        <name>Mn(2+)</name>
        <dbReference type="ChEBI" id="CHEBI:29035"/>
    </cofactor>
    <text evidence="8">Binds 2 manganese ions per subunit.</text>
</comment>
<evidence type="ECO:0000256" key="7">
    <source>
        <dbReference type="ARBA" id="ARBA00023211"/>
    </source>
</evidence>
<dbReference type="GO" id="GO:0070006">
    <property type="term" value="F:metalloaminopeptidase activity"/>
    <property type="evidence" value="ECO:0007669"/>
    <property type="project" value="InterPro"/>
</dbReference>
<feature type="binding site" evidence="8">
    <location>
        <position position="374"/>
    </location>
    <ligand>
        <name>Mn(2+)</name>
        <dbReference type="ChEBI" id="CHEBI:29035"/>
        <label>1</label>
    </ligand>
</feature>
<dbReference type="GO" id="GO:0005737">
    <property type="term" value="C:cytoplasm"/>
    <property type="evidence" value="ECO:0007669"/>
    <property type="project" value="UniProtKB-SubCell"/>
</dbReference>
<comment type="catalytic activity">
    <reaction evidence="1 8">
        <text>Release of an N-terminal amino acid, Xaa-|-Yaa-, in which Xaa is preferably Leu, but may be other amino acids including Pro although not Arg or Lys, and Yaa may be Pro. Amino acid amides and methyl esters are also readily hydrolyzed, but rates on arylamides are exceedingly low.</text>
        <dbReference type="EC" id="3.4.11.1"/>
    </reaction>
</comment>
<dbReference type="CDD" id="cd00433">
    <property type="entry name" value="Peptidase_M17"/>
    <property type="match status" value="1"/>
</dbReference>
<keyword evidence="9" id="KW-0732">Signal</keyword>